<name>A0A382AD19_9ZZZZ</name>
<protein>
    <submittedName>
        <fullName evidence="1">Uncharacterized protein</fullName>
    </submittedName>
</protein>
<reference evidence="1" key="1">
    <citation type="submission" date="2018-05" db="EMBL/GenBank/DDBJ databases">
        <authorList>
            <person name="Lanie J.A."/>
            <person name="Ng W.-L."/>
            <person name="Kazmierczak K.M."/>
            <person name="Andrzejewski T.M."/>
            <person name="Davidsen T.M."/>
            <person name="Wayne K.J."/>
            <person name="Tettelin H."/>
            <person name="Glass J.I."/>
            <person name="Rusch D."/>
            <person name="Podicherti R."/>
            <person name="Tsui H.-C.T."/>
            <person name="Winkler M.E."/>
        </authorList>
    </citation>
    <scope>NUCLEOTIDE SEQUENCE</scope>
</reference>
<feature type="non-terminal residue" evidence="1">
    <location>
        <position position="221"/>
    </location>
</feature>
<proteinExistence type="predicted"/>
<sequence length="221" mass="25265">LCDFTYDAPDLDNIPPTGIVQVPLDQIENFFQRIEGNGHRYIVVSSCSDYGLAYQKEHPVWKDLPKWIQMQVGPNLGYHNLGIQPARCNTELCNLNDAYSVKCHAFTRATFHHIPENVHHWFVVNLMINDDSRMTAIPFGIAEGKAELLHGVLKTNDESERSRDSYLSWQDYTLERYQLRESLKEHGGFTVREPAKADSYFGYLQYLGKHAYVVSPPGNGC</sequence>
<feature type="non-terminal residue" evidence="1">
    <location>
        <position position="1"/>
    </location>
</feature>
<gene>
    <name evidence="1" type="ORF">METZ01_LOCUS152025</name>
</gene>
<organism evidence="1">
    <name type="scientific">marine metagenome</name>
    <dbReference type="NCBI Taxonomy" id="408172"/>
    <lineage>
        <taxon>unclassified sequences</taxon>
        <taxon>metagenomes</taxon>
        <taxon>ecological metagenomes</taxon>
    </lineage>
</organism>
<evidence type="ECO:0000313" key="1">
    <source>
        <dbReference type="EMBL" id="SVA99171.1"/>
    </source>
</evidence>
<dbReference type="EMBL" id="UINC01024797">
    <property type="protein sequence ID" value="SVA99171.1"/>
    <property type="molecule type" value="Genomic_DNA"/>
</dbReference>
<accession>A0A382AD19</accession>
<dbReference type="AlphaFoldDB" id="A0A382AD19"/>